<evidence type="ECO:0000313" key="5">
    <source>
        <dbReference type="EMBL" id="KAA2267146.1"/>
    </source>
</evidence>
<reference evidence="5 6" key="2">
    <citation type="submission" date="2019-09" db="EMBL/GenBank/DDBJ databases">
        <authorList>
            <person name="Jin C."/>
        </authorList>
    </citation>
    <scope>NUCLEOTIDE SEQUENCE [LARGE SCALE GENOMIC DNA]</scope>
    <source>
        <strain evidence="5 6">AN110305</strain>
    </source>
</reference>
<evidence type="ECO:0000256" key="1">
    <source>
        <dbReference type="ARBA" id="ARBA00022723"/>
    </source>
</evidence>
<evidence type="ECO:0000256" key="2">
    <source>
        <dbReference type="PIRSR" id="PIRSR605493-1"/>
    </source>
</evidence>
<dbReference type="AlphaFoldDB" id="A0A5B2XUG4"/>
<dbReference type="Pfam" id="PF03737">
    <property type="entry name" value="RraA-like"/>
    <property type="match status" value="1"/>
</dbReference>
<sequence>MAHPLGLKPSKIIAVHLNYRSRAAERGRFPAEPSYFLKPPSSLSWTGRDLVRPKGTTLSAFEGEIAVVIGRRASRVDRADAVDHIGGITAANDFGVHDLRHADRGSNLRSKGADGYTPVGPALLDPRELDLGALRLRTWVNGVLAQEASTADLLFDFGYLIADLSRLVTLEPGDILLTGTPTGATVVEPGDLVEVAVGDTEPLRNHVRESEDELPAPGARPQVTAADRAAALGNAVPAISAATRLALRSVSTATLSSQLRRRGLQHTFLTGLRPARPDLRMVGIAHTLRFLPLREDLFAERGGGMNAQKRAVEQLGPGEVLVIDARGEQGAGTIGDILAMRALRRGAAGIVTDGCLRDSPSFGHLDLPTYSAGAHAAVLGRRHVPWETGVDVACGGVLVRPGDVLVGDGEGVLLIPPALVDEVARDAEEQERQERFILHRVEAGDAIDGLYPLGPAKRAEYERWVLAGESP</sequence>
<dbReference type="EMBL" id="VUOB01000001">
    <property type="protein sequence ID" value="KAA2267146.1"/>
    <property type="molecule type" value="Genomic_DNA"/>
</dbReference>
<dbReference type="GO" id="GO:0046872">
    <property type="term" value="F:metal ion binding"/>
    <property type="evidence" value="ECO:0007669"/>
    <property type="project" value="UniProtKB-KW"/>
</dbReference>
<keyword evidence="1 2" id="KW-0479">Metal-binding</keyword>
<comment type="caution">
    <text evidence="5">The sequence shown here is derived from an EMBL/GenBank/DDBJ whole genome shotgun (WGS) entry which is preliminary data.</text>
</comment>
<name>A0A5B2XUG4_9PSEU</name>
<dbReference type="RefSeq" id="WP_149847455.1">
    <property type="nucleotide sequence ID" value="NZ_VUOB01000001.1"/>
</dbReference>
<dbReference type="OrthoDB" id="9805307at2"/>
<keyword evidence="5" id="KW-0378">Hydrolase</keyword>
<feature type="region of interest" description="Disordered" evidence="3">
    <location>
        <begin position="200"/>
        <end position="221"/>
    </location>
</feature>
<dbReference type="PANTHER" id="PTHR11820">
    <property type="entry name" value="ACYLPYRUVASE"/>
    <property type="match status" value="1"/>
</dbReference>
<dbReference type="Pfam" id="PF01557">
    <property type="entry name" value="FAA_hydrolase"/>
    <property type="match status" value="1"/>
</dbReference>
<feature type="binding site" evidence="2">
    <location>
        <position position="358"/>
    </location>
    <ligand>
        <name>Mg(2+)</name>
        <dbReference type="ChEBI" id="CHEBI:18420"/>
    </ligand>
</feature>
<evidence type="ECO:0000313" key="6">
    <source>
        <dbReference type="Proteomes" id="UP000323454"/>
    </source>
</evidence>
<dbReference type="InterPro" id="IPR036663">
    <property type="entry name" value="Fumarylacetoacetase_C_sf"/>
</dbReference>
<keyword evidence="6" id="KW-1185">Reference proteome</keyword>
<evidence type="ECO:0000259" key="4">
    <source>
        <dbReference type="Pfam" id="PF01557"/>
    </source>
</evidence>
<dbReference type="Proteomes" id="UP000323454">
    <property type="component" value="Unassembled WGS sequence"/>
</dbReference>
<accession>A0A5B2XUG4</accession>
<dbReference type="CDD" id="cd16841">
    <property type="entry name" value="RraA_family"/>
    <property type="match status" value="1"/>
</dbReference>
<dbReference type="NCBIfam" id="NF006093">
    <property type="entry name" value="PRK08245.1"/>
    <property type="match status" value="1"/>
</dbReference>
<organism evidence="5 6">
    <name type="scientific">Solihabitans fulvus</name>
    <dbReference type="NCBI Taxonomy" id="1892852"/>
    <lineage>
        <taxon>Bacteria</taxon>
        <taxon>Bacillati</taxon>
        <taxon>Actinomycetota</taxon>
        <taxon>Actinomycetes</taxon>
        <taxon>Pseudonocardiales</taxon>
        <taxon>Pseudonocardiaceae</taxon>
        <taxon>Solihabitans</taxon>
    </lineage>
</organism>
<dbReference type="PANTHER" id="PTHR11820:SF112">
    <property type="entry name" value="FUMARYLACETOACETATE HYDROLASE FAMILY PROTEIN (AFU_ORTHOLOGUE AFUA_1G02370)-RELATED"/>
    <property type="match status" value="1"/>
</dbReference>
<dbReference type="InterPro" id="IPR011234">
    <property type="entry name" value="Fumarylacetoacetase-like_C"/>
</dbReference>
<keyword evidence="2" id="KW-0460">Magnesium</keyword>
<dbReference type="Gene3D" id="3.50.30.40">
    <property type="entry name" value="Ribonuclease E inhibitor RraA/RraA-like"/>
    <property type="match status" value="1"/>
</dbReference>
<feature type="domain" description="Fumarylacetoacetase-like C-terminal" evidence="4">
    <location>
        <begin position="11"/>
        <end position="208"/>
    </location>
</feature>
<protein>
    <submittedName>
        <fullName evidence="5">Fumarylacetoacetate hydrolase family protein</fullName>
    </submittedName>
</protein>
<proteinExistence type="predicted"/>
<dbReference type="SUPFAM" id="SSF56529">
    <property type="entry name" value="FAH"/>
    <property type="match status" value="1"/>
</dbReference>
<reference evidence="5 6" key="1">
    <citation type="submission" date="2019-09" db="EMBL/GenBank/DDBJ databases">
        <title>Goodfellowia gen. nov., a new genus of the Pseudonocardineae related to Actinoalloteichus, containing Goodfellowia coeruleoviolacea gen. nov., comb. nov. gen. nov., comb. nov.</title>
        <authorList>
            <person name="Labeda D."/>
        </authorList>
    </citation>
    <scope>NUCLEOTIDE SEQUENCE [LARGE SCALE GENOMIC DNA]</scope>
    <source>
        <strain evidence="5 6">AN110305</strain>
    </source>
</reference>
<feature type="binding site" evidence="2">
    <location>
        <position position="357"/>
    </location>
    <ligand>
        <name>substrate</name>
    </ligand>
</feature>
<feature type="binding site" evidence="2">
    <location>
        <begin position="335"/>
        <end position="338"/>
    </location>
    <ligand>
        <name>substrate</name>
    </ligand>
</feature>
<dbReference type="InterPro" id="IPR005493">
    <property type="entry name" value="RraA/RraA-like"/>
</dbReference>
<dbReference type="SUPFAM" id="SSF89562">
    <property type="entry name" value="RraA-like"/>
    <property type="match status" value="1"/>
</dbReference>
<dbReference type="Gene3D" id="3.90.850.10">
    <property type="entry name" value="Fumarylacetoacetase-like, C-terminal domain"/>
    <property type="match status" value="1"/>
</dbReference>
<dbReference type="NCBIfam" id="NF009399">
    <property type="entry name" value="PRK12764.1"/>
    <property type="match status" value="1"/>
</dbReference>
<gene>
    <name evidence="5" type="ORF">F0L68_01035</name>
</gene>
<comment type="cofactor">
    <cofactor evidence="2">
        <name>Mg(2+)</name>
        <dbReference type="ChEBI" id="CHEBI:18420"/>
    </cofactor>
</comment>
<dbReference type="InterPro" id="IPR036704">
    <property type="entry name" value="RraA/RraA-like_sf"/>
</dbReference>
<evidence type="ECO:0000256" key="3">
    <source>
        <dbReference type="SAM" id="MobiDB-lite"/>
    </source>
</evidence>
<dbReference type="GO" id="GO:0016787">
    <property type="term" value="F:hydrolase activity"/>
    <property type="evidence" value="ECO:0007669"/>
    <property type="project" value="UniProtKB-KW"/>
</dbReference>